<dbReference type="InterPro" id="IPR034122">
    <property type="entry name" value="Retropepsin-like_bacterial"/>
</dbReference>
<proteinExistence type="predicted"/>
<dbReference type="PROSITE" id="PS00141">
    <property type="entry name" value="ASP_PROTEASE"/>
    <property type="match status" value="1"/>
</dbReference>
<dbReference type="AlphaFoldDB" id="A0A8J3GVR3"/>
<protein>
    <submittedName>
        <fullName evidence="2">Aspartyl protease</fullName>
    </submittedName>
</protein>
<feature type="transmembrane region" description="Helical" evidence="1">
    <location>
        <begin position="37"/>
        <end position="55"/>
    </location>
</feature>
<keyword evidence="2" id="KW-0645">Protease</keyword>
<dbReference type="NCBIfam" id="TIGR02281">
    <property type="entry name" value="clan_AA_DTGA"/>
    <property type="match status" value="1"/>
</dbReference>
<dbReference type="GO" id="GO:0004190">
    <property type="term" value="F:aspartic-type endopeptidase activity"/>
    <property type="evidence" value="ECO:0007669"/>
    <property type="project" value="InterPro"/>
</dbReference>
<dbReference type="InterPro" id="IPR011969">
    <property type="entry name" value="Clan_AA_Asp_peptidase_C"/>
</dbReference>
<gene>
    <name evidence="2" type="ORF">GCM10017056_11980</name>
</gene>
<dbReference type="SUPFAM" id="SSF50630">
    <property type="entry name" value="Acid proteases"/>
    <property type="match status" value="1"/>
</dbReference>
<dbReference type="Gene3D" id="2.40.70.10">
    <property type="entry name" value="Acid Proteases"/>
    <property type="match status" value="1"/>
</dbReference>
<name>A0A8J3GVR3_9RHOB</name>
<accession>A0A8J3GVR3</accession>
<dbReference type="CDD" id="cd05483">
    <property type="entry name" value="retropepsin_like_bacteria"/>
    <property type="match status" value="1"/>
</dbReference>
<evidence type="ECO:0000256" key="1">
    <source>
        <dbReference type="SAM" id="Phobius"/>
    </source>
</evidence>
<dbReference type="Pfam" id="PF13975">
    <property type="entry name" value="gag-asp_proteas"/>
    <property type="match status" value="1"/>
</dbReference>
<keyword evidence="2" id="KW-0378">Hydrolase</keyword>
<keyword evidence="1" id="KW-0472">Membrane</keyword>
<dbReference type="InterPro" id="IPR001969">
    <property type="entry name" value="Aspartic_peptidase_AS"/>
</dbReference>
<dbReference type="InterPro" id="IPR021109">
    <property type="entry name" value="Peptidase_aspartic_dom_sf"/>
</dbReference>
<keyword evidence="3" id="KW-1185">Reference proteome</keyword>
<keyword evidence="1" id="KW-0812">Transmembrane</keyword>
<reference evidence="2" key="2">
    <citation type="submission" date="2020-09" db="EMBL/GenBank/DDBJ databases">
        <authorList>
            <person name="Sun Q."/>
            <person name="Kim S."/>
        </authorList>
    </citation>
    <scope>NUCLEOTIDE SEQUENCE</scope>
    <source>
        <strain evidence="2">KCTC 42650</strain>
    </source>
</reference>
<dbReference type="EMBL" id="BNCJ01000002">
    <property type="protein sequence ID" value="GHF41918.1"/>
    <property type="molecule type" value="Genomic_DNA"/>
</dbReference>
<dbReference type="RefSeq" id="WP_189679120.1">
    <property type="nucleotide sequence ID" value="NZ_BNCJ01000002.1"/>
</dbReference>
<sequence length="193" mass="20976">MSSEDTGRLIYLVILACVVGFWFFVQNRDSLNKKLQQASVWGLIFVGTIAGFGLWGDIRQNSAYIASVDAEAGSITVPRARDGHYYLTLKLNDKPVRFVIDTGASDMVLRREDAEAAGIDLAAISFHRSAMTANGAVRVAPVTLDSVAIGDITDRNVRASVNDGVMDSSLLGMSYLQRYSRIEIAGGKLVLTR</sequence>
<reference evidence="2" key="1">
    <citation type="journal article" date="2014" name="Int. J. Syst. Evol. Microbiol.">
        <title>Complete genome sequence of Corynebacterium casei LMG S-19264T (=DSM 44701T), isolated from a smear-ripened cheese.</title>
        <authorList>
            <consortium name="US DOE Joint Genome Institute (JGI-PGF)"/>
            <person name="Walter F."/>
            <person name="Albersmeier A."/>
            <person name="Kalinowski J."/>
            <person name="Ruckert C."/>
        </authorList>
    </citation>
    <scope>NUCLEOTIDE SEQUENCE</scope>
    <source>
        <strain evidence="2">KCTC 42650</strain>
    </source>
</reference>
<feature type="transmembrane region" description="Helical" evidence="1">
    <location>
        <begin position="6"/>
        <end position="25"/>
    </location>
</feature>
<evidence type="ECO:0000313" key="3">
    <source>
        <dbReference type="Proteomes" id="UP000626220"/>
    </source>
</evidence>
<dbReference type="Proteomes" id="UP000626220">
    <property type="component" value="Unassembled WGS sequence"/>
</dbReference>
<evidence type="ECO:0000313" key="2">
    <source>
        <dbReference type="EMBL" id="GHF41918.1"/>
    </source>
</evidence>
<dbReference type="GO" id="GO:0006508">
    <property type="term" value="P:proteolysis"/>
    <property type="evidence" value="ECO:0007669"/>
    <property type="project" value="UniProtKB-KW"/>
</dbReference>
<organism evidence="2 3">
    <name type="scientific">Seohaeicola zhoushanensis</name>
    <dbReference type="NCBI Taxonomy" id="1569283"/>
    <lineage>
        <taxon>Bacteria</taxon>
        <taxon>Pseudomonadati</taxon>
        <taxon>Pseudomonadota</taxon>
        <taxon>Alphaproteobacteria</taxon>
        <taxon>Rhodobacterales</taxon>
        <taxon>Roseobacteraceae</taxon>
        <taxon>Seohaeicola</taxon>
    </lineage>
</organism>
<keyword evidence="1" id="KW-1133">Transmembrane helix</keyword>
<comment type="caution">
    <text evidence="2">The sequence shown here is derived from an EMBL/GenBank/DDBJ whole genome shotgun (WGS) entry which is preliminary data.</text>
</comment>